<name>A0A7W7M9T6_9ACTN</name>
<evidence type="ECO:0000259" key="3">
    <source>
        <dbReference type="PROSITE" id="PS50977"/>
    </source>
</evidence>
<keyword evidence="1 2" id="KW-0238">DNA-binding</keyword>
<proteinExistence type="predicted"/>
<gene>
    <name evidence="4" type="ORF">BJY16_005721</name>
</gene>
<dbReference type="AlphaFoldDB" id="A0A7W7M9T6"/>
<dbReference type="InterPro" id="IPR036271">
    <property type="entry name" value="Tet_transcr_reg_TetR-rel_C_sf"/>
</dbReference>
<dbReference type="GO" id="GO:0000976">
    <property type="term" value="F:transcription cis-regulatory region binding"/>
    <property type="evidence" value="ECO:0007669"/>
    <property type="project" value="TreeGrafter"/>
</dbReference>
<evidence type="ECO:0000313" key="4">
    <source>
        <dbReference type="EMBL" id="MBB4742262.1"/>
    </source>
</evidence>
<dbReference type="GO" id="GO:0003700">
    <property type="term" value="F:DNA-binding transcription factor activity"/>
    <property type="evidence" value="ECO:0007669"/>
    <property type="project" value="TreeGrafter"/>
</dbReference>
<evidence type="ECO:0000256" key="1">
    <source>
        <dbReference type="ARBA" id="ARBA00023125"/>
    </source>
</evidence>
<dbReference type="SUPFAM" id="SSF48498">
    <property type="entry name" value="Tetracyclin repressor-like, C-terminal domain"/>
    <property type="match status" value="1"/>
</dbReference>
<feature type="DNA-binding region" description="H-T-H motif" evidence="2">
    <location>
        <begin position="37"/>
        <end position="56"/>
    </location>
</feature>
<dbReference type="PROSITE" id="PS50977">
    <property type="entry name" value="HTH_TETR_2"/>
    <property type="match status" value="1"/>
</dbReference>
<dbReference type="Pfam" id="PF00440">
    <property type="entry name" value="TetR_N"/>
    <property type="match status" value="1"/>
</dbReference>
<dbReference type="Gene3D" id="1.10.357.10">
    <property type="entry name" value="Tetracycline Repressor, domain 2"/>
    <property type="match status" value="1"/>
</dbReference>
<organism evidence="4 5">
    <name type="scientific">Actinoplanes octamycinicus</name>
    <dbReference type="NCBI Taxonomy" id="135948"/>
    <lineage>
        <taxon>Bacteria</taxon>
        <taxon>Bacillati</taxon>
        <taxon>Actinomycetota</taxon>
        <taxon>Actinomycetes</taxon>
        <taxon>Micromonosporales</taxon>
        <taxon>Micromonosporaceae</taxon>
        <taxon>Actinoplanes</taxon>
    </lineage>
</organism>
<evidence type="ECO:0000256" key="2">
    <source>
        <dbReference type="PROSITE-ProRule" id="PRU00335"/>
    </source>
</evidence>
<dbReference type="InterPro" id="IPR009057">
    <property type="entry name" value="Homeodomain-like_sf"/>
</dbReference>
<dbReference type="RefSeq" id="WP_185042658.1">
    <property type="nucleotide sequence ID" value="NZ_BAABFG010000005.1"/>
</dbReference>
<accession>A0A7W7M9T6</accession>
<dbReference type="Proteomes" id="UP000546162">
    <property type="component" value="Unassembled WGS sequence"/>
</dbReference>
<dbReference type="InterPro" id="IPR050109">
    <property type="entry name" value="HTH-type_TetR-like_transc_reg"/>
</dbReference>
<keyword evidence="5" id="KW-1185">Reference proteome</keyword>
<protein>
    <submittedName>
        <fullName evidence="4">AcrR family transcriptional regulator</fullName>
    </submittedName>
</protein>
<dbReference type="PANTHER" id="PTHR30055:SF229">
    <property type="entry name" value="HTH-TYPE TRANSCRIPTIONAL REPRESSOR RV1474C"/>
    <property type="match status" value="1"/>
</dbReference>
<dbReference type="InterPro" id="IPR001647">
    <property type="entry name" value="HTH_TetR"/>
</dbReference>
<evidence type="ECO:0000313" key="5">
    <source>
        <dbReference type="Proteomes" id="UP000546162"/>
    </source>
</evidence>
<feature type="domain" description="HTH tetR-type" evidence="3">
    <location>
        <begin position="14"/>
        <end position="74"/>
    </location>
</feature>
<sequence>MTRPERLTQTERRERTRQALLEAAAVELSHYGYAQVNLERVAKSAGFTRGALYHQFTDKNDLVLAVIAWSRDTWLHEVGPLVAEQHDPVAALLALARGHATFTRRNVARMPIALRMGFAGQDHPVGREVERTYGLLIERCRGLIADGQRAGSISSDTPAEVLAPAFLGALEGLLVGLASRAPDDRAPDLEALAVRTAAGVLGLSGT</sequence>
<reference evidence="4 5" key="1">
    <citation type="submission" date="2020-08" db="EMBL/GenBank/DDBJ databases">
        <title>Sequencing the genomes of 1000 actinobacteria strains.</title>
        <authorList>
            <person name="Klenk H.-P."/>
        </authorList>
    </citation>
    <scope>NUCLEOTIDE SEQUENCE [LARGE SCALE GENOMIC DNA]</scope>
    <source>
        <strain evidence="4 5">DSM 45809</strain>
    </source>
</reference>
<dbReference type="SUPFAM" id="SSF46689">
    <property type="entry name" value="Homeodomain-like"/>
    <property type="match status" value="1"/>
</dbReference>
<dbReference type="PANTHER" id="PTHR30055">
    <property type="entry name" value="HTH-TYPE TRANSCRIPTIONAL REGULATOR RUTR"/>
    <property type="match status" value="1"/>
</dbReference>
<dbReference type="PRINTS" id="PR00455">
    <property type="entry name" value="HTHTETR"/>
</dbReference>
<dbReference type="EMBL" id="JACHNB010000001">
    <property type="protein sequence ID" value="MBB4742262.1"/>
    <property type="molecule type" value="Genomic_DNA"/>
</dbReference>
<comment type="caution">
    <text evidence="4">The sequence shown here is derived from an EMBL/GenBank/DDBJ whole genome shotgun (WGS) entry which is preliminary data.</text>
</comment>